<feature type="domain" description="Nucleotidyl transferase" evidence="3">
    <location>
        <begin position="8"/>
        <end position="177"/>
    </location>
</feature>
<dbReference type="OrthoDB" id="9788272at2"/>
<dbReference type="Proteomes" id="UP000038750">
    <property type="component" value="Unassembled WGS sequence"/>
</dbReference>
<gene>
    <name evidence="4" type="ORF">ERS008530_00886</name>
</gene>
<dbReference type="PANTHER" id="PTHR43584:SF8">
    <property type="entry name" value="N-ACETYLMURAMATE ALPHA-1-PHOSPHATE URIDYLYLTRANSFERASE"/>
    <property type="match status" value="1"/>
</dbReference>
<accession>A0A0T9LWF6</accession>
<dbReference type="InterPro" id="IPR029044">
    <property type="entry name" value="Nucleotide-diphossugar_trans"/>
</dbReference>
<dbReference type="RefSeq" id="WP_050072889.1">
    <property type="nucleotide sequence ID" value="NZ_CPZJ01000003.1"/>
</dbReference>
<keyword evidence="1 4" id="KW-0808">Transferase</keyword>
<dbReference type="Gene3D" id="3.90.550.10">
    <property type="entry name" value="Spore Coat Polysaccharide Biosynthesis Protein SpsA, Chain A"/>
    <property type="match status" value="1"/>
</dbReference>
<dbReference type="SUPFAM" id="SSF53448">
    <property type="entry name" value="Nucleotide-diphospho-sugar transferases"/>
    <property type="match status" value="1"/>
</dbReference>
<name>A0A0T9LWF6_YERIN</name>
<dbReference type="EMBL" id="CPZJ01000003">
    <property type="protein sequence ID" value="CNF31277.1"/>
    <property type="molecule type" value="Genomic_DNA"/>
</dbReference>
<dbReference type="InterPro" id="IPR050065">
    <property type="entry name" value="GlmU-like"/>
</dbReference>
<keyword evidence="2" id="KW-0548">Nucleotidyltransferase</keyword>
<dbReference type="CDD" id="cd04183">
    <property type="entry name" value="GT2_BcE_like"/>
    <property type="match status" value="1"/>
</dbReference>
<reference evidence="4 5" key="1">
    <citation type="submission" date="2015-03" db="EMBL/GenBank/DDBJ databases">
        <authorList>
            <person name="Murphy D."/>
        </authorList>
    </citation>
    <scope>NUCLEOTIDE SEQUENCE [LARGE SCALE GENOMIC DNA]</scope>
    <source>
        <strain evidence="4 5">BR165/97</strain>
    </source>
</reference>
<dbReference type="Pfam" id="PF00483">
    <property type="entry name" value="NTP_transferase"/>
    <property type="match status" value="1"/>
</dbReference>
<sequence length="251" mass="28218">MLNIVIPMAGKGSRFVKEGYKDPKPLIPVGTKRMIELVINNLMPSRPHRFIFICQQEHIEQYALQAKLELLSPNCVVLGIDKVTEGAACTVLYAKDYINNNDNLMIANSDQWVDVSIDDYLADMDEKDLDGIIMTMDADDPKWSFVEFDTNGYVKGVYEKVVVSKEATVGIYNYKRGSDFCAKAEKMISNGDRSNGEYYVAPVYTYMYKDDNAKIGVYNIGHEADGMYGLGIPSDLELFKSLSVFSKATNF</sequence>
<dbReference type="InterPro" id="IPR005835">
    <property type="entry name" value="NTP_transferase_dom"/>
</dbReference>
<evidence type="ECO:0000256" key="2">
    <source>
        <dbReference type="ARBA" id="ARBA00022695"/>
    </source>
</evidence>
<evidence type="ECO:0000313" key="5">
    <source>
        <dbReference type="Proteomes" id="UP000038750"/>
    </source>
</evidence>
<evidence type="ECO:0000313" key="4">
    <source>
        <dbReference type="EMBL" id="CNF31277.1"/>
    </source>
</evidence>
<dbReference type="InterPro" id="IPR016873">
    <property type="entry name" value="Caps_polysacc_synth_BcbE_prd"/>
</dbReference>
<dbReference type="GO" id="GO:0016779">
    <property type="term" value="F:nucleotidyltransferase activity"/>
    <property type="evidence" value="ECO:0007669"/>
    <property type="project" value="UniProtKB-KW"/>
</dbReference>
<dbReference type="PANTHER" id="PTHR43584">
    <property type="entry name" value="NUCLEOTIDYL TRANSFERASE"/>
    <property type="match status" value="1"/>
</dbReference>
<dbReference type="PIRSF" id="PIRSF028162">
    <property type="entry name" value="BcbE_prd"/>
    <property type="match status" value="1"/>
</dbReference>
<evidence type="ECO:0000259" key="3">
    <source>
        <dbReference type="Pfam" id="PF00483"/>
    </source>
</evidence>
<dbReference type="AlphaFoldDB" id="A0A0T9LWF6"/>
<protein>
    <submittedName>
        <fullName evidence="4">UDP-N-acetylglucosamine diphosphorylase/glucosamine-1-phosphate N-acetyltransferase</fullName>
    </submittedName>
</protein>
<organism evidence="4 5">
    <name type="scientific">Yersinia intermedia</name>
    <dbReference type="NCBI Taxonomy" id="631"/>
    <lineage>
        <taxon>Bacteria</taxon>
        <taxon>Pseudomonadati</taxon>
        <taxon>Pseudomonadota</taxon>
        <taxon>Gammaproteobacteria</taxon>
        <taxon>Enterobacterales</taxon>
        <taxon>Yersiniaceae</taxon>
        <taxon>Yersinia</taxon>
    </lineage>
</organism>
<evidence type="ECO:0000256" key="1">
    <source>
        <dbReference type="ARBA" id="ARBA00022679"/>
    </source>
</evidence>
<proteinExistence type="predicted"/>